<proteinExistence type="inferred from homology"/>
<dbReference type="EMBL" id="JARJLG010000079">
    <property type="protein sequence ID" value="KAJ7751206.1"/>
    <property type="molecule type" value="Genomic_DNA"/>
</dbReference>
<comment type="similarity">
    <text evidence="1">Belongs to the thioredoxin family.</text>
</comment>
<evidence type="ECO:0000313" key="4">
    <source>
        <dbReference type="Proteomes" id="UP001215280"/>
    </source>
</evidence>
<dbReference type="AlphaFoldDB" id="A0AAD7IV74"/>
<evidence type="ECO:0000313" key="3">
    <source>
        <dbReference type="EMBL" id="KAJ7751206.1"/>
    </source>
</evidence>
<dbReference type="Pfam" id="PF06110">
    <property type="entry name" value="TXD17-like_Trx"/>
    <property type="match status" value="1"/>
</dbReference>
<accession>A0AAD7IV74</accession>
<protein>
    <recommendedName>
        <fullName evidence="2">Thioredoxin domain-containing protein</fullName>
    </recommendedName>
</protein>
<organism evidence="3 4">
    <name type="scientific">Mycena maculata</name>
    <dbReference type="NCBI Taxonomy" id="230809"/>
    <lineage>
        <taxon>Eukaryota</taxon>
        <taxon>Fungi</taxon>
        <taxon>Dikarya</taxon>
        <taxon>Basidiomycota</taxon>
        <taxon>Agaricomycotina</taxon>
        <taxon>Agaricomycetes</taxon>
        <taxon>Agaricomycetidae</taxon>
        <taxon>Agaricales</taxon>
        <taxon>Marasmiineae</taxon>
        <taxon>Mycenaceae</taxon>
        <taxon>Mycena</taxon>
    </lineage>
</organism>
<sequence length="119" mass="13350">MPLRVAELPIDPLSLKGTTYFIFYASIVDGKMWCSDCRAVDDVVQQTFTDANAEALIVDVGKKPEWKAMDNIFRGEPFKITAVPTIIRMRESVEVGRLVENPDEIKLNLSAFVKDSVDV</sequence>
<evidence type="ECO:0000259" key="2">
    <source>
        <dbReference type="Pfam" id="PF06110"/>
    </source>
</evidence>
<dbReference type="GO" id="GO:0005829">
    <property type="term" value="C:cytosol"/>
    <property type="evidence" value="ECO:0007669"/>
    <property type="project" value="TreeGrafter"/>
</dbReference>
<keyword evidence="4" id="KW-1185">Reference proteome</keyword>
<comment type="caution">
    <text evidence="3">The sequence shown here is derived from an EMBL/GenBank/DDBJ whole genome shotgun (WGS) entry which is preliminary data.</text>
</comment>
<feature type="domain" description="Thioredoxin" evidence="2">
    <location>
        <begin position="19"/>
        <end position="93"/>
    </location>
</feature>
<gene>
    <name evidence="3" type="ORF">DFH07DRAFT_826514</name>
</gene>
<dbReference type="PANTHER" id="PTHR12452:SF0">
    <property type="entry name" value="THIOREDOXIN DOMAIN-CONTAINING PROTEIN 17"/>
    <property type="match status" value="1"/>
</dbReference>
<dbReference type="InterPro" id="IPR010357">
    <property type="entry name" value="TXNDC17_dom"/>
</dbReference>
<name>A0AAD7IV74_9AGAR</name>
<dbReference type="SUPFAM" id="SSF52833">
    <property type="entry name" value="Thioredoxin-like"/>
    <property type="match status" value="1"/>
</dbReference>
<dbReference type="Gene3D" id="3.40.30.10">
    <property type="entry name" value="Glutaredoxin"/>
    <property type="match status" value="1"/>
</dbReference>
<dbReference type="InterPro" id="IPR045108">
    <property type="entry name" value="TXNDC17-like"/>
</dbReference>
<dbReference type="PANTHER" id="PTHR12452">
    <property type="entry name" value="42-9-9 PROTEIN-RELATED"/>
    <property type="match status" value="1"/>
</dbReference>
<dbReference type="Proteomes" id="UP001215280">
    <property type="component" value="Unassembled WGS sequence"/>
</dbReference>
<reference evidence="3" key="1">
    <citation type="submission" date="2023-03" db="EMBL/GenBank/DDBJ databases">
        <title>Massive genome expansion in bonnet fungi (Mycena s.s.) driven by repeated elements and novel gene families across ecological guilds.</title>
        <authorList>
            <consortium name="Lawrence Berkeley National Laboratory"/>
            <person name="Harder C.B."/>
            <person name="Miyauchi S."/>
            <person name="Viragh M."/>
            <person name="Kuo A."/>
            <person name="Thoen E."/>
            <person name="Andreopoulos B."/>
            <person name="Lu D."/>
            <person name="Skrede I."/>
            <person name="Drula E."/>
            <person name="Henrissat B."/>
            <person name="Morin E."/>
            <person name="Kohler A."/>
            <person name="Barry K."/>
            <person name="LaButti K."/>
            <person name="Morin E."/>
            <person name="Salamov A."/>
            <person name="Lipzen A."/>
            <person name="Mereny Z."/>
            <person name="Hegedus B."/>
            <person name="Baldrian P."/>
            <person name="Stursova M."/>
            <person name="Weitz H."/>
            <person name="Taylor A."/>
            <person name="Grigoriev I.V."/>
            <person name="Nagy L.G."/>
            <person name="Martin F."/>
            <person name="Kauserud H."/>
        </authorList>
    </citation>
    <scope>NUCLEOTIDE SEQUENCE</scope>
    <source>
        <strain evidence="3">CBHHK188m</strain>
    </source>
</reference>
<dbReference type="GO" id="GO:0047134">
    <property type="term" value="F:protein-disulfide reductase [NAD(P)H] activity"/>
    <property type="evidence" value="ECO:0007669"/>
    <property type="project" value="InterPro"/>
</dbReference>
<evidence type="ECO:0000256" key="1">
    <source>
        <dbReference type="ARBA" id="ARBA00008987"/>
    </source>
</evidence>
<dbReference type="InterPro" id="IPR036249">
    <property type="entry name" value="Thioredoxin-like_sf"/>
</dbReference>